<protein>
    <submittedName>
        <fullName evidence="1">Uncharacterized protein</fullName>
    </submittedName>
</protein>
<name>A0A4Z2IRI5_9TELE</name>
<accession>A0A4Z2IRI5</accession>
<gene>
    <name evidence="1" type="ORF">EYF80_009840</name>
</gene>
<dbReference type="AlphaFoldDB" id="A0A4Z2IRI5"/>
<comment type="caution">
    <text evidence="1">The sequence shown here is derived from an EMBL/GenBank/DDBJ whole genome shotgun (WGS) entry which is preliminary data.</text>
</comment>
<dbReference type="Proteomes" id="UP000314294">
    <property type="component" value="Unassembled WGS sequence"/>
</dbReference>
<sequence>MRVQQPSPPDNKYCSTEPINTVIAELDSSQGVRPSAADFLGYLHGCRADALTSSRQELSSRNRL</sequence>
<dbReference type="EMBL" id="SRLO01000060">
    <property type="protein sequence ID" value="TNN79803.1"/>
    <property type="molecule type" value="Genomic_DNA"/>
</dbReference>
<organism evidence="1 2">
    <name type="scientific">Liparis tanakae</name>
    <name type="common">Tanaka's snailfish</name>
    <dbReference type="NCBI Taxonomy" id="230148"/>
    <lineage>
        <taxon>Eukaryota</taxon>
        <taxon>Metazoa</taxon>
        <taxon>Chordata</taxon>
        <taxon>Craniata</taxon>
        <taxon>Vertebrata</taxon>
        <taxon>Euteleostomi</taxon>
        <taxon>Actinopterygii</taxon>
        <taxon>Neopterygii</taxon>
        <taxon>Teleostei</taxon>
        <taxon>Neoteleostei</taxon>
        <taxon>Acanthomorphata</taxon>
        <taxon>Eupercaria</taxon>
        <taxon>Perciformes</taxon>
        <taxon>Cottioidei</taxon>
        <taxon>Cottales</taxon>
        <taxon>Liparidae</taxon>
        <taxon>Liparis</taxon>
    </lineage>
</organism>
<evidence type="ECO:0000313" key="1">
    <source>
        <dbReference type="EMBL" id="TNN79803.1"/>
    </source>
</evidence>
<reference evidence="1 2" key="1">
    <citation type="submission" date="2019-03" db="EMBL/GenBank/DDBJ databases">
        <title>First draft genome of Liparis tanakae, snailfish: a comprehensive survey of snailfish specific genes.</title>
        <authorList>
            <person name="Kim W."/>
            <person name="Song I."/>
            <person name="Jeong J.-H."/>
            <person name="Kim D."/>
            <person name="Kim S."/>
            <person name="Ryu S."/>
            <person name="Song J.Y."/>
            <person name="Lee S.K."/>
        </authorList>
    </citation>
    <scope>NUCLEOTIDE SEQUENCE [LARGE SCALE GENOMIC DNA]</scope>
    <source>
        <tissue evidence="1">Muscle</tissue>
    </source>
</reference>
<keyword evidence="2" id="KW-1185">Reference proteome</keyword>
<proteinExistence type="predicted"/>
<evidence type="ECO:0000313" key="2">
    <source>
        <dbReference type="Proteomes" id="UP000314294"/>
    </source>
</evidence>